<dbReference type="RefSeq" id="WP_145264427.1">
    <property type="nucleotide sequence ID" value="NZ_CP036316.1"/>
</dbReference>
<evidence type="ECO:0000313" key="3">
    <source>
        <dbReference type="Proteomes" id="UP000319976"/>
    </source>
</evidence>
<protein>
    <submittedName>
        <fullName evidence="2">Neutral zinc metallopeptidase</fullName>
    </submittedName>
</protein>
<organism evidence="2 3">
    <name type="scientific">Calycomorphotria hydatis</name>
    <dbReference type="NCBI Taxonomy" id="2528027"/>
    <lineage>
        <taxon>Bacteria</taxon>
        <taxon>Pseudomonadati</taxon>
        <taxon>Planctomycetota</taxon>
        <taxon>Planctomycetia</taxon>
        <taxon>Planctomycetales</taxon>
        <taxon>Planctomycetaceae</taxon>
        <taxon>Calycomorphotria</taxon>
    </lineage>
</organism>
<dbReference type="PANTHER" id="PTHR36434:SF1">
    <property type="entry name" value="MEMBRANE PROTEASE YUGP-RELATED"/>
    <property type="match status" value="1"/>
</dbReference>
<dbReference type="AlphaFoldDB" id="A0A517TBU2"/>
<dbReference type="OrthoDB" id="9784298at2"/>
<dbReference type="EMBL" id="CP036316">
    <property type="protein sequence ID" value="QDT65838.1"/>
    <property type="molecule type" value="Genomic_DNA"/>
</dbReference>
<evidence type="ECO:0000313" key="2">
    <source>
        <dbReference type="EMBL" id="QDT65838.1"/>
    </source>
</evidence>
<keyword evidence="1" id="KW-0472">Membrane</keyword>
<feature type="transmembrane region" description="Helical" evidence="1">
    <location>
        <begin position="150"/>
        <end position="169"/>
    </location>
</feature>
<feature type="transmembrane region" description="Helical" evidence="1">
    <location>
        <begin position="122"/>
        <end position="143"/>
    </location>
</feature>
<dbReference type="KEGG" id="chya:V22_31000"/>
<dbReference type="InterPro" id="IPR007395">
    <property type="entry name" value="Zn_peptidase_2"/>
</dbReference>
<accession>A0A517TBU2</accession>
<sequence>MFYFDPMYFVFLAPAFLLMMWAQWRVKSTYANGDQIPANLSGAAAARHILDAAGLQHVAIEETHGKLTDHYDPRDKVLRLSSGVYHNRTASAVGIAAHEAGHALQDAQQYAPLVIRNAAVPAATFGGGMAAILASIGLVITFMSQGPIGPIILILGILGYCAVLFFQVINLPVEFDASARAKRLVNEMGIVDSEGGAAVRSVLDAAAWTYIAGTLQTLMIILYYLFRLANARSR</sequence>
<feature type="transmembrane region" description="Helical" evidence="1">
    <location>
        <begin position="207"/>
        <end position="226"/>
    </location>
</feature>
<feature type="transmembrane region" description="Helical" evidence="1">
    <location>
        <begin position="7"/>
        <end position="24"/>
    </location>
</feature>
<dbReference type="Pfam" id="PF04298">
    <property type="entry name" value="Zn_peptidase_2"/>
    <property type="match status" value="1"/>
</dbReference>
<keyword evidence="1" id="KW-0812">Transmembrane</keyword>
<dbReference type="Proteomes" id="UP000319976">
    <property type="component" value="Chromosome"/>
</dbReference>
<reference evidence="2 3" key="1">
    <citation type="submission" date="2019-02" db="EMBL/GenBank/DDBJ databases">
        <title>Deep-cultivation of Planctomycetes and their phenomic and genomic characterization uncovers novel biology.</title>
        <authorList>
            <person name="Wiegand S."/>
            <person name="Jogler M."/>
            <person name="Boedeker C."/>
            <person name="Pinto D."/>
            <person name="Vollmers J."/>
            <person name="Rivas-Marin E."/>
            <person name="Kohn T."/>
            <person name="Peeters S.H."/>
            <person name="Heuer A."/>
            <person name="Rast P."/>
            <person name="Oberbeckmann S."/>
            <person name="Bunk B."/>
            <person name="Jeske O."/>
            <person name="Meyerdierks A."/>
            <person name="Storesund J.E."/>
            <person name="Kallscheuer N."/>
            <person name="Luecker S."/>
            <person name="Lage O.M."/>
            <person name="Pohl T."/>
            <person name="Merkel B.J."/>
            <person name="Hornburger P."/>
            <person name="Mueller R.-W."/>
            <person name="Bruemmer F."/>
            <person name="Labrenz M."/>
            <person name="Spormann A.M."/>
            <person name="Op den Camp H."/>
            <person name="Overmann J."/>
            <person name="Amann R."/>
            <person name="Jetten M.S.M."/>
            <person name="Mascher T."/>
            <person name="Medema M.H."/>
            <person name="Devos D.P."/>
            <person name="Kaster A.-K."/>
            <person name="Ovreas L."/>
            <person name="Rohde M."/>
            <person name="Galperin M.Y."/>
            <person name="Jogler C."/>
        </authorList>
    </citation>
    <scope>NUCLEOTIDE SEQUENCE [LARGE SCALE GENOMIC DNA]</scope>
    <source>
        <strain evidence="2 3">V22</strain>
    </source>
</reference>
<dbReference type="PANTHER" id="PTHR36434">
    <property type="entry name" value="MEMBRANE PROTEASE YUGP-RELATED"/>
    <property type="match status" value="1"/>
</dbReference>
<gene>
    <name evidence="2" type="ORF">V22_31000</name>
</gene>
<proteinExistence type="predicted"/>
<keyword evidence="3" id="KW-1185">Reference proteome</keyword>
<name>A0A517TBU2_9PLAN</name>
<evidence type="ECO:0000256" key="1">
    <source>
        <dbReference type="SAM" id="Phobius"/>
    </source>
</evidence>
<keyword evidence="1" id="KW-1133">Transmembrane helix</keyword>